<dbReference type="SUPFAM" id="SSF47240">
    <property type="entry name" value="Ferritin-like"/>
    <property type="match status" value="1"/>
</dbReference>
<name>A0A838B2M3_9HYPH</name>
<protein>
    <submittedName>
        <fullName evidence="1">Ferritin-like domain-containing protein</fullName>
    </submittedName>
</protein>
<dbReference type="InterPro" id="IPR010287">
    <property type="entry name" value="DUF892_YciF-like"/>
</dbReference>
<evidence type="ECO:0000313" key="2">
    <source>
        <dbReference type="Proteomes" id="UP000558284"/>
    </source>
</evidence>
<dbReference type="AlphaFoldDB" id="A0A838B2M3"/>
<evidence type="ECO:0000313" key="1">
    <source>
        <dbReference type="EMBL" id="MBA1140635.1"/>
    </source>
</evidence>
<dbReference type="RefSeq" id="WP_181057305.1">
    <property type="nucleotide sequence ID" value="NZ_JACDTY010000004.1"/>
</dbReference>
<accession>A0A838B2M3</accession>
<keyword evidence="2" id="KW-1185">Reference proteome</keyword>
<dbReference type="PANTHER" id="PTHR30565">
    <property type="entry name" value="PROTEIN YCIF"/>
    <property type="match status" value="1"/>
</dbReference>
<dbReference type="Pfam" id="PF05974">
    <property type="entry name" value="DUF892"/>
    <property type="match status" value="1"/>
</dbReference>
<dbReference type="PANTHER" id="PTHR30565:SF9">
    <property type="entry name" value="PROTEIN YCIF"/>
    <property type="match status" value="1"/>
</dbReference>
<dbReference type="Gene3D" id="1.20.1260.10">
    <property type="match status" value="1"/>
</dbReference>
<sequence>MATTKASSKDLSNLFHDSLKDIYFAEKKILATLPKMAKAAQSRDLKAAFEKHRGQTEEHVARLEKVFAVIGKKPVGKTCAAIMGITEEGAEIMDEYKGAAALDAGLLAAAQAVEHYEISRYGTLRTWAAELGHNEAVNLLELTLSEEKETDAALTQLAESAVNIAAEAA</sequence>
<dbReference type="InterPro" id="IPR047114">
    <property type="entry name" value="YciF"/>
</dbReference>
<dbReference type="EMBL" id="JACDTY010000004">
    <property type="protein sequence ID" value="MBA1140635.1"/>
    <property type="molecule type" value="Genomic_DNA"/>
</dbReference>
<organism evidence="1 2">
    <name type="scientific">Mesorhizobium neociceri</name>
    <dbReference type="NCBI Taxonomy" id="1307853"/>
    <lineage>
        <taxon>Bacteria</taxon>
        <taxon>Pseudomonadati</taxon>
        <taxon>Pseudomonadota</taxon>
        <taxon>Alphaproteobacteria</taxon>
        <taxon>Hyphomicrobiales</taxon>
        <taxon>Phyllobacteriaceae</taxon>
        <taxon>Mesorhizobium</taxon>
    </lineage>
</organism>
<dbReference type="Proteomes" id="UP000558284">
    <property type="component" value="Unassembled WGS sequence"/>
</dbReference>
<dbReference type="InterPro" id="IPR012347">
    <property type="entry name" value="Ferritin-like"/>
</dbReference>
<dbReference type="InterPro" id="IPR009078">
    <property type="entry name" value="Ferritin-like_SF"/>
</dbReference>
<comment type="caution">
    <text evidence="1">The sequence shown here is derived from an EMBL/GenBank/DDBJ whole genome shotgun (WGS) entry which is preliminary data.</text>
</comment>
<proteinExistence type="predicted"/>
<gene>
    <name evidence="1" type="ORF">H0241_10250</name>
</gene>
<reference evidence="1 2" key="1">
    <citation type="submission" date="2020-07" db="EMBL/GenBank/DDBJ databases">
        <title>Definition of the novel symbiovar canariense within Mesorhizobium novociceri, a new species of genus Mesorhizobium nodulating Cicer canariense in the Caldera de Taburiente National Park (La Palma, Canary Islands).</title>
        <authorList>
            <person name="Leon-Barrios M."/>
            <person name="Perez-Yepez J."/>
            <person name="Flores-Felix J.D."/>
            <person name="Ramirez-Baena M.H."/>
            <person name="Pulido-Suarez L."/>
            <person name="Igual J.M."/>
            <person name="Velazquez E."/>
            <person name="Peix A."/>
        </authorList>
    </citation>
    <scope>NUCLEOTIDE SEQUENCE [LARGE SCALE GENOMIC DNA]</scope>
    <source>
        <strain evidence="1 2">CCANP35</strain>
    </source>
</reference>